<dbReference type="AlphaFoldDB" id="A0A8X6J6G7"/>
<comment type="caution">
    <text evidence="1">The sequence shown here is derived from an EMBL/GenBank/DDBJ whole genome shotgun (WGS) entry which is preliminary data.</text>
</comment>
<name>A0A8X6J6G7_TRICU</name>
<evidence type="ECO:0000313" key="2">
    <source>
        <dbReference type="Proteomes" id="UP000887116"/>
    </source>
</evidence>
<organism evidence="1 2">
    <name type="scientific">Trichonephila clavata</name>
    <name type="common">Joro spider</name>
    <name type="synonym">Nephila clavata</name>
    <dbReference type="NCBI Taxonomy" id="2740835"/>
    <lineage>
        <taxon>Eukaryota</taxon>
        <taxon>Metazoa</taxon>
        <taxon>Ecdysozoa</taxon>
        <taxon>Arthropoda</taxon>
        <taxon>Chelicerata</taxon>
        <taxon>Arachnida</taxon>
        <taxon>Araneae</taxon>
        <taxon>Araneomorphae</taxon>
        <taxon>Entelegynae</taxon>
        <taxon>Araneoidea</taxon>
        <taxon>Nephilidae</taxon>
        <taxon>Trichonephila</taxon>
    </lineage>
</organism>
<reference evidence="1" key="1">
    <citation type="submission" date="2020-07" db="EMBL/GenBank/DDBJ databases">
        <title>Multicomponent nature underlies the extraordinary mechanical properties of spider dragline silk.</title>
        <authorList>
            <person name="Kono N."/>
            <person name="Nakamura H."/>
            <person name="Mori M."/>
            <person name="Yoshida Y."/>
            <person name="Ohtoshi R."/>
            <person name="Malay A.D."/>
            <person name="Moran D.A.P."/>
            <person name="Tomita M."/>
            <person name="Numata K."/>
            <person name="Arakawa K."/>
        </authorList>
    </citation>
    <scope>NUCLEOTIDE SEQUENCE</scope>
</reference>
<accession>A0A8X6J6G7</accession>
<dbReference type="EMBL" id="BMAO01028142">
    <property type="protein sequence ID" value="GFR22290.1"/>
    <property type="molecule type" value="Genomic_DNA"/>
</dbReference>
<sequence>MHRTAKAKEDDVENLNTLGEGLISPKSEPLPHKVVFTQLPLFGPVNHFLGARLRENNSVRAPGCCRRQTH</sequence>
<dbReference type="Proteomes" id="UP000887116">
    <property type="component" value="Unassembled WGS sequence"/>
</dbReference>
<protein>
    <submittedName>
        <fullName evidence="1">Uncharacterized protein</fullName>
    </submittedName>
</protein>
<proteinExistence type="predicted"/>
<gene>
    <name evidence="1" type="ORF">TNCT_477011</name>
</gene>
<evidence type="ECO:0000313" key="1">
    <source>
        <dbReference type="EMBL" id="GFR22290.1"/>
    </source>
</evidence>
<keyword evidence="2" id="KW-1185">Reference proteome</keyword>